<dbReference type="CDD" id="cd00090">
    <property type="entry name" value="HTH_ARSR"/>
    <property type="match status" value="1"/>
</dbReference>
<reference evidence="5" key="2">
    <citation type="journal article" date="2021" name="PeerJ">
        <title>Extensive microbial diversity within the chicken gut microbiome revealed by metagenomics and culture.</title>
        <authorList>
            <person name="Gilroy R."/>
            <person name="Ravi A."/>
            <person name="Getino M."/>
            <person name="Pursley I."/>
            <person name="Horton D.L."/>
            <person name="Alikhan N.F."/>
            <person name="Baker D."/>
            <person name="Gharbi K."/>
            <person name="Hall N."/>
            <person name="Watson M."/>
            <person name="Adriaenssens E.M."/>
            <person name="Foster-Nyarko E."/>
            <person name="Jarju S."/>
            <person name="Secka A."/>
            <person name="Antonio M."/>
            <person name="Oren A."/>
            <person name="Chaudhuri R.R."/>
            <person name="La Ragione R."/>
            <person name="Hildebrand F."/>
            <person name="Pallen M.J."/>
        </authorList>
    </citation>
    <scope>NUCLEOTIDE SEQUENCE</scope>
    <source>
        <strain evidence="5">11167</strain>
    </source>
</reference>
<dbReference type="InterPro" id="IPR051011">
    <property type="entry name" value="Metal_resp_trans_reg"/>
</dbReference>
<evidence type="ECO:0000259" key="4">
    <source>
        <dbReference type="PROSITE" id="PS50987"/>
    </source>
</evidence>
<sequence length="306" mass="34394">MARNERLNIEDRAKVRKIAKALANEERLDIISHLVNTSLNISEIAQLVGIPQSTAALHIRVLEDAGIIQSEMLPGERGTMKLCSRTMDKIEIGLVEGRRKNFSTSVSMPVGAFTDCEIHPTCGMCSANEIISCDNAPSEFFIPERMNAELVWTSSGFIEYSFPIPVEGLNKKPKRLIFTFEASSEAPFYNEDWPSDITIWVNDIEAATFTCPGDYGKRRGRITPIWWNASQFGLLYTLELTSVGTILNRIRQSELTIDDYGLDKVSNSIKIRIGNKDDAVNKRGFNLYGKHFGDYEQDLVLSLVFD</sequence>
<dbReference type="InterPro" id="IPR011991">
    <property type="entry name" value="ArsR-like_HTH"/>
</dbReference>
<dbReference type="AlphaFoldDB" id="A0A9D9EAT8"/>
<reference evidence="5" key="1">
    <citation type="submission" date="2020-10" db="EMBL/GenBank/DDBJ databases">
        <authorList>
            <person name="Gilroy R."/>
        </authorList>
    </citation>
    <scope>NUCLEOTIDE SEQUENCE</scope>
    <source>
        <strain evidence="5">11167</strain>
    </source>
</reference>
<dbReference type="SUPFAM" id="SSF46785">
    <property type="entry name" value="Winged helix' DNA-binding domain"/>
    <property type="match status" value="1"/>
</dbReference>
<evidence type="ECO:0000313" key="5">
    <source>
        <dbReference type="EMBL" id="MBO8443380.1"/>
    </source>
</evidence>
<feature type="domain" description="HTH arsR-type" evidence="4">
    <location>
        <begin position="7"/>
        <end position="101"/>
    </location>
</feature>
<dbReference type="InterPro" id="IPR036388">
    <property type="entry name" value="WH-like_DNA-bd_sf"/>
</dbReference>
<comment type="caution">
    <text evidence="5">The sequence shown here is derived from an EMBL/GenBank/DDBJ whole genome shotgun (WGS) entry which is preliminary data.</text>
</comment>
<dbReference type="SMART" id="SM00418">
    <property type="entry name" value="HTH_ARSR"/>
    <property type="match status" value="1"/>
</dbReference>
<dbReference type="Gene3D" id="1.10.10.10">
    <property type="entry name" value="Winged helix-like DNA-binding domain superfamily/Winged helix DNA-binding domain"/>
    <property type="match status" value="1"/>
</dbReference>
<evidence type="ECO:0000256" key="3">
    <source>
        <dbReference type="ARBA" id="ARBA00023163"/>
    </source>
</evidence>
<dbReference type="PANTHER" id="PTHR43132:SF2">
    <property type="entry name" value="ARSENICAL RESISTANCE OPERON REPRESSOR ARSR-RELATED"/>
    <property type="match status" value="1"/>
</dbReference>
<dbReference type="Proteomes" id="UP000823633">
    <property type="component" value="Unassembled WGS sequence"/>
</dbReference>
<keyword evidence="2" id="KW-0238">DNA-binding</keyword>
<keyword evidence="3" id="KW-0804">Transcription</keyword>
<evidence type="ECO:0000313" key="6">
    <source>
        <dbReference type="Proteomes" id="UP000823633"/>
    </source>
</evidence>
<dbReference type="InterPro" id="IPR001845">
    <property type="entry name" value="HTH_ArsR_DNA-bd_dom"/>
</dbReference>
<keyword evidence="1" id="KW-0805">Transcription regulation</keyword>
<evidence type="ECO:0000256" key="1">
    <source>
        <dbReference type="ARBA" id="ARBA00023015"/>
    </source>
</evidence>
<name>A0A9D9EAT8_9SPIR</name>
<gene>
    <name evidence="5" type="ORF">IAC42_06430</name>
</gene>
<dbReference type="PANTHER" id="PTHR43132">
    <property type="entry name" value="ARSENICAL RESISTANCE OPERON REPRESSOR ARSR-RELATED"/>
    <property type="match status" value="1"/>
</dbReference>
<dbReference type="Pfam" id="PF12840">
    <property type="entry name" value="HTH_20"/>
    <property type="match status" value="1"/>
</dbReference>
<organism evidence="5 6">
    <name type="scientific">Candidatus Aphodenecus pullistercoris</name>
    <dbReference type="NCBI Taxonomy" id="2840669"/>
    <lineage>
        <taxon>Bacteria</taxon>
        <taxon>Pseudomonadati</taxon>
        <taxon>Spirochaetota</taxon>
        <taxon>Spirochaetia</taxon>
        <taxon>Spirochaetales</taxon>
        <taxon>Candidatus Aphodenecus</taxon>
    </lineage>
</organism>
<dbReference type="GO" id="GO:0003700">
    <property type="term" value="F:DNA-binding transcription factor activity"/>
    <property type="evidence" value="ECO:0007669"/>
    <property type="project" value="InterPro"/>
</dbReference>
<dbReference type="GO" id="GO:0003677">
    <property type="term" value="F:DNA binding"/>
    <property type="evidence" value="ECO:0007669"/>
    <property type="project" value="UniProtKB-KW"/>
</dbReference>
<evidence type="ECO:0000256" key="2">
    <source>
        <dbReference type="ARBA" id="ARBA00023125"/>
    </source>
</evidence>
<protein>
    <submittedName>
        <fullName evidence="5">Helix-turn-helix domain-containing protein</fullName>
    </submittedName>
</protein>
<dbReference type="InterPro" id="IPR036390">
    <property type="entry name" value="WH_DNA-bd_sf"/>
</dbReference>
<proteinExistence type="predicted"/>
<accession>A0A9D9EAT8</accession>
<dbReference type="PROSITE" id="PS50987">
    <property type="entry name" value="HTH_ARSR_2"/>
    <property type="match status" value="1"/>
</dbReference>
<dbReference type="EMBL" id="JADIMU010000041">
    <property type="protein sequence ID" value="MBO8443380.1"/>
    <property type="molecule type" value="Genomic_DNA"/>
</dbReference>